<name>A0A0C3NAR0_PHLG1</name>
<sequence>MNLDEALWITQQDMEDAAEEDIDFTTVTAIAAIAAIITGSNAIQEAHTEYRRHHRFYLRRPQLLPNPRTNTPWQILHGSRVDQAYIVTMGLDVYAFETSDGRYKYIRVQGSTRPPPFSGFTGL</sequence>
<gene>
    <name evidence="1" type="ORF">PHLGIDRAFT_345424</name>
</gene>
<evidence type="ECO:0000313" key="1">
    <source>
        <dbReference type="EMBL" id="KIP01584.1"/>
    </source>
</evidence>
<dbReference type="EMBL" id="KN840764">
    <property type="protein sequence ID" value="KIP01584.1"/>
    <property type="molecule type" value="Genomic_DNA"/>
</dbReference>
<accession>A0A0C3NAR0</accession>
<dbReference type="Proteomes" id="UP000053257">
    <property type="component" value="Unassembled WGS sequence"/>
</dbReference>
<keyword evidence="2" id="KW-1185">Reference proteome</keyword>
<organism evidence="1 2">
    <name type="scientific">Phlebiopsis gigantea (strain 11061_1 CR5-6)</name>
    <name type="common">White-rot fungus</name>
    <name type="synonym">Peniophora gigantea</name>
    <dbReference type="NCBI Taxonomy" id="745531"/>
    <lineage>
        <taxon>Eukaryota</taxon>
        <taxon>Fungi</taxon>
        <taxon>Dikarya</taxon>
        <taxon>Basidiomycota</taxon>
        <taxon>Agaricomycotina</taxon>
        <taxon>Agaricomycetes</taxon>
        <taxon>Polyporales</taxon>
        <taxon>Phanerochaetaceae</taxon>
        <taxon>Phlebiopsis</taxon>
    </lineage>
</organism>
<reference evidence="1 2" key="1">
    <citation type="journal article" date="2014" name="PLoS Genet.">
        <title>Analysis of the Phlebiopsis gigantea genome, transcriptome and secretome provides insight into its pioneer colonization strategies of wood.</title>
        <authorList>
            <person name="Hori C."/>
            <person name="Ishida T."/>
            <person name="Igarashi K."/>
            <person name="Samejima M."/>
            <person name="Suzuki H."/>
            <person name="Master E."/>
            <person name="Ferreira P."/>
            <person name="Ruiz-Duenas F.J."/>
            <person name="Held B."/>
            <person name="Canessa P."/>
            <person name="Larrondo L.F."/>
            <person name="Schmoll M."/>
            <person name="Druzhinina I.S."/>
            <person name="Kubicek C.P."/>
            <person name="Gaskell J.A."/>
            <person name="Kersten P."/>
            <person name="St John F."/>
            <person name="Glasner J."/>
            <person name="Sabat G."/>
            <person name="Splinter BonDurant S."/>
            <person name="Syed K."/>
            <person name="Yadav J."/>
            <person name="Mgbeahuruike A.C."/>
            <person name="Kovalchuk A."/>
            <person name="Asiegbu F.O."/>
            <person name="Lackner G."/>
            <person name="Hoffmeister D."/>
            <person name="Rencoret J."/>
            <person name="Gutierrez A."/>
            <person name="Sun H."/>
            <person name="Lindquist E."/>
            <person name="Barry K."/>
            <person name="Riley R."/>
            <person name="Grigoriev I.V."/>
            <person name="Henrissat B."/>
            <person name="Kues U."/>
            <person name="Berka R.M."/>
            <person name="Martinez A.T."/>
            <person name="Covert S.F."/>
            <person name="Blanchette R.A."/>
            <person name="Cullen D."/>
        </authorList>
    </citation>
    <scope>NUCLEOTIDE SEQUENCE [LARGE SCALE GENOMIC DNA]</scope>
    <source>
        <strain evidence="1 2">11061_1 CR5-6</strain>
    </source>
</reference>
<dbReference type="OrthoDB" id="78198at2759"/>
<protein>
    <submittedName>
        <fullName evidence="1">Uncharacterized protein</fullName>
    </submittedName>
</protein>
<evidence type="ECO:0000313" key="2">
    <source>
        <dbReference type="Proteomes" id="UP000053257"/>
    </source>
</evidence>
<dbReference type="HOGENOM" id="CLU_2016088_0_0_1"/>
<dbReference type="AlphaFoldDB" id="A0A0C3NAR0"/>
<proteinExistence type="predicted"/>